<organism evidence="2 3">
    <name type="scientific">Dreissena polymorpha</name>
    <name type="common">Zebra mussel</name>
    <name type="synonym">Mytilus polymorpha</name>
    <dbReference type="NCBI Taxonomy" id="45954"/>
    <lineage>
        <taxon>Eukaryota</taxon>
        <taxon>Metazoa</taxon>
        <taxon>Spiralia</taxon>
        <taxon>Lophotrochozoa</taxon>
        <taxon>Mollusca</taxon>
        <taxon>Bivalvia</taxon>
        <taxon>Autobranchia</taxon>
        <taxon>Heteroconchia</taxon>
        <taxon>Euheterodonta</taxon>
        <taxon>Imparidentia</taxon>
        <taxon>Neoheterodontei</taxon>
        <taxon>Myida</taxon>
        <taxon>Dreissenoidea</taxon>
        <taxon>Dreissenidae</taxon>
        <taxon>Dreissena</taxon>
    </lineage>
</organism>
<evidence type="ECO:0000313" key="2">
    <source>
        <dbReference type="EMBL" id="KAH3786214.1"/>
    </source>
</evidence>
<dbReference type="EMBL" id="JAIWYP010000008">
    <property type="protein sequence ID" value="KAH3786214.1"/>
    <property type="molecule type" value="Genomic_DNA"/>
</dbReference>
<comment type="caution">
    <text evidence="2">The sequence shown here is derived from an EMBL/GenBank/DDBJ whole genome shotgun (WGS) entry which is preliminary data.</text>
</comment>
<protein>
    <submittedName>
        <fullName evidence="2">Uncharacterized protein</fullName>
    </submittedName>
</protein>
<reference evidence="2" key="1">
    <citation type="journal article" date="2019" name="bioRxiv">
        <title>The Genome of the Zebra Mussel, Dreissena polymorpha: A Resource for Invasive Species Research.</title>
        <authorList>
            <person name="McCartney M.A."/>
            <person name="Auch B."/>
            <person name="Kono T."/>
            <person name="Mallez S."/>
            <person name="Zhang Y."/>
            <person name="Obille A."/>
            <person name="Becker A."/>
            <person name="Abrahante J.E."/>
            <person name="Garbe J."/>
            <person name="Badalamenti J.P."/>
            <person name="Herman A."/>
            <person name="Mangelson H."/>
            <person name="Liachko I."/>
            <person name="Sullivan S."/>
            <person name="Sone E.D."/>
            <person name="Koren S."/>
            <person name="Silverstein K.A.T."/>
            <person name="Beckman K.B."/>
            <person name="Gohl D.M."/>
        </authorList>
    </citation>
    <scope>NUCLEOTIDE SEQUENCE</scope>
    <source>
        <strain evidence="2">Duluth1</strain>
        <tissue evidence="2">Whole animal</tissue>
    </source>
</reference>
<proteinExistence type="predicted"/>
<dbReference type="Proteomes" id="UP000828390">
    <property type="component" value="Unassembled WGS sequence"/>
</dbReference>
<feature type="region of interest" description="Disordered" evidence="1">
    <location>
        <begin position="1"/>
        <end position="59"/>
    </location>
</feature>
<sequence length="166" mass="18315">MCENDAIPQQQFDEMGFSKGSDSNTFVLARRDDRGGGGRGQGYRGRGRSRGRGREDEDHNVSFSYDTVASSQSQNLKQNFPSQLRKVNGTEVTVLGDNGATCGIVSSDHVKDSQYTCEQRVVKFINGTQRYCKEGLVDVDTPYYGGQVLAKVMENPLYSLVLGNIK</sequence>
<gene>
    <name evidence="2" type="ORF">DPMN_164319</name>
</gene>
<reference evidence="2" key="2">
    <citation type="submission" date="2020-11" db="EMBL/GenBank/DDBJ databases">
        <authorList>
            <person name="McCartney M.A."/>
            <person name="Auch B."/>
            <person name="Kono T."/>
            <person name="Mallez S."/>
            <person name="Becker A."/>
            <person name="Gohl D.M."/>
            <person name="Silverstein K.A.T."/>
            <person name="Koren S."/>
            <person name="Bechman K.B."/>
            <person name="Herman A."/>
            <person name="Abrahante J.E."/>
            <person name="Garbe J."/>
        </authorList>
    </citation>
    <scope>NUCLEOTIDE SEQUENCE</scope>
    <source>
        <strain evidence="2">Duluth1</strain>
        <tissue evidence="2">Whole animal</tissue>
    </source>
</reference>
<evidence type="ECO:0000256" key="1">
    <source>
        <dbReference type="SAM" id="MobiDB-lite"/>
    </source>
</evidence>
<name>A0A9D4IVB0_DREPO</name>
<evidence type="ECO:0000313" key="3">
    <source>
        <dbReference type="Proteomes" id="UP000828390"/>
    </source>
</evidence>
<accession>A0A9D4IVB0</accession>
<keyword evidence="3" id="KW-1185">Reference proteome</keyword>
<dbReference type="AlphaFoldDB" id="A0A9D4IVB0"/>